<dbReference type="PANTHER" id="PTHR24186">
    <property type="entry name" value="PROTEIN PHOSPHATASE 1 REGULATORY SUBUNIT"/>
    <property type="match status" value="1"/>
</dbReference>
<feature type="transmembrane region" description="Helical" evidence="8">
    <location>
        <begin position="284"/>
        <end position="301"/>
    </location>
</feature>
<proteinExistence type="predicted"/>
<evidence type="ECO:0000313" key="11">
    <source>
        <dbReference type="Proteomes" id="UP000077755"/>
    </source>
</evidence>
<dbReference type="GO" id="GO:0005886">
    <property type="term" value="C:plasma membrane"/>
    <property type="evidence" value="ECO:0007669"/>
    <property type="project" value="TreeGrafter"/>
</dbReference>
<keyword evidence="2 8" id="KW-0812">Transmembrane</keyword>
<feature type="transmembrane region" description="Helical" evidence="8">
    <location>
        <begin position="384"/>
        <end position="407"/>
    </location>
</feature>
<reference evidence="10" key="2">
    <citation type="submission" date="2022-03" db="EMBL/GenBank/DDBJ databases">
        <title>Draft title - Genomic analysis of global carrot germplasm unveils the trajectory of domestication and the origin of high carotenoid orange carrot.</title>
        <authorList>
            <person name="Iorizzo M."/>
            <person name="Ellison S."/>
            <person name="Senalik D."/>
            <person name="Macko-Podgorni A."/>
            <person name="Grzebelus D."/>
            <person name="Bostan H."/>
            <person name="Rolling W."/>
            <person name="Curaba J."/>
            <person name="Simon P."/>
        </authorList>
    </citation>
    <scope>NUCLEOTIDE SEQUENCE</scope>
    <source>
        <tissue evidence="10">Leaf</tissue>
    </source>
</reference>
<dbReference type="Gene3D" id="1.25.40.20">
    <property type="entry name" value="Ankyrin repeat-containing domain"/>
    <property type="match status" value="2"/>
</dbReference>
<dbReference type="SMART" id="SM00248">
    <property type="entry name" value="ANK"/>
    <property type="match status" value="5"/>
</dbReference>
<dbReference type="InterPro" id="IPR026961">
    <property type="entry name" value="PGG_dom"/>
</dbReference>
<dbReference type="Pfam" id="PF12796">
    <property type="entry name" value="Ank_2"/>
    <property type="match status" value="2"/>
</dbReference>
<feature type="transmembrane region" description="Helical" evidence="8">
    <location>
        <begin position="351"/>
        <end position="372"/>
    </location>
</feature>
<evidence type="ECO:0000256" key="8">
    <source>
        <dbReference type="SAM" id="Phobius"/>
    </source>
</evidence>
<evidence type="ECO:0000256" key="5">
    <source>
        <dbReference type="ARBA" id="ARBA00023043"/>
    </source>
</evidence>
<evidence type="ECO:0000259" key="9">
    <source>
        <dbReference type="Pfam" id="PF13962"/>
    </source>
</evidence>
<evidence type="ECO:0000313" key="10">
    <source>
        <dbReference type="EMBL" id="WOH12978.1"/>
    </source>
</evidence>
<dbReference type="SUPFAM" id="SSF48403">
    <property type="entry name" value="Ankyrin repeat"/>
    <property type="match status" value="1"/>
</dbReference>
<feature type="transmembrane region" description="Helical" evidence="8">
    <location>
        <begin position="419"/>
        <end position="443"/>
    </location>
</feature>
<name>A0AAF0XRL6_DAUCS</name>
<feature type="domain" description="PGG" evidence="9">
    <location>
        <begin position="279"/>
        <end position="407"/>
    </location>
</feature>
<dbReference type="InterPro" id="IPR036770">
    <property type="entry name" value="Ankyrin_rpt-contain_sf"/>
</dbReference>
<dbReference type="EMBL" id="CP093350">
    <property type="protein sequence ID" value="WOH12978.1"/>
    <property type="molecule type" value="Genomic_DNA"/>
</dbReference>
<comment type="subcellular location">
    <subcellularLocation>
        <location evidence="1">Membrane</location>
        <topology evidence="1">Multi-pass membrane protein</topology>
    </subcellularLocation>
</comment>
<dbReference type="PROSITE" id="PS50297">
    <property type="entry name" value="ANK_REP_REGION"/>
    <property type="match status" value="3"/>
</dbReference>
<evidence type="ECO:0000256" key="4">
    <source>
        <dbReference type="ARBA" id="ARBA00022989"/>
    </source>
</evidence>
<keyword evidence="11" id="KW-1185">Reference proteome</keyword>
<reference evidence="10" key="1">
    <citation type="journal article" date="2016" name="Nat. Genet.">
        <title>A high-quality carrot genome assembly provides new insights into carotenoid accumulation and asterid genome evolution.</title>
        <authorList>
            <person name="Iorizzo M."/>
            <person name="Ellison S."/>
            <person name="Senalik D."/>
            <person name="Zeng P."/>
            <person name="Satapoomin P."/>
            <person name="Huang J."/>
            <person name="Bowman M."/>
            <person name="Iovene M."/>
            <person name="Sanseverino W."/>
            <person name="Cavagnaro P."/>
            <person name="Yildiz M."/>
            <person name="Macko-Podgorni A."/>
            <person name="Moranska E."/>
            <person name="Grzebelus E."/>
            <person name="Grzebelus D."/>
            <person name="Ashrafi H."/>
            <person name="Zheng Z."/>
            <person name="Cheng S."/>
            <person name="Spooner D."/>
            <person name="Van Deynze A."/>
            <person name="Simon P."/>
        </authorList>
    </citation>
    <scope>NUCLEOTIDE SEQUENCE</scope>
    <source>
        <tissue evidence="10">Leaf</tissue>
    </source>
</reference>
<keyword evidence="6 8" id="KW-0472">Membrane</keyword>
<dbReference type="Proteomes" id="UP000077755">
    <property type="component" value="Chromosome 8"/>
</dbReference>
<gene>
    <name evidence="10" type="ORF">DCAR_0832487</name>
</gene>
<dbReference type="PANTHER" id="PTHR24186:SF37">
    <property type="entry name" value="PGG DOMAIN-CONTAINING PROTEIN"/>
    <property type="match status" value="1"/>
</dbReference>
<feature type="repeat" description="ANK" evidence="7">
    <location>
        <begin position="105"/>
        <end position="127"/>
    </location>
</feature>
<evidence type="ECO:0000256" key="6">
    <source>
        <dbReference type="ARBA" id="ARBA00023136"/>
    </source>
</evidence>
<feature type="repeat" description="ANK" evidence="7">
    <location>
        <begin position="71"/>
        <end position="98"/>
    </location>
</feature>
<evidence type="ECO:0000256" key="7">
    <source>
        <dbReference type="PROSITE-ProRule" id="PRU00023"/>
    </source>
</evidence>
<dbReference type="PROSITE" id="PS50088">
    <property type="entry name" value="ANK_REPEAT"/>
    <property type="match status" value="3"/>
</dbReference>
<dbReference type="AlphaFoldDB" id="A0AAF0XRL6"/>
<sequence length="478" mass="52656">MEKKLYNACLKGDVHMLEALTREDELILARISLSSCFNQTPLHLACMLGHFELAKSLLSYKPDFATRLDAQGRSPLHLASANGYVGIVKLLLQHDGKVVRVCDEDGRTPLHLAVMNGQQECVGELMKVDGEEIGTALHLCVMCNRLDVLDVILKSTEQDVLNLKDEKGNTVLHSATLLRRTQIIKYLLMTKSEVLKVNTVNENSLTALDIVEQMPQDVKTMEIKELLVSAGTRKAQELKPADQSVQEGDEAAKTGTSNSKCLKIFDKFTKFTIFRETREARDDALLVAASVIAAMAYTAAISPPGGVASMDAKEFPPLGSPGGSPDSLKDKYFHLNPAASLLAYFNPNLSYTFWISNNISFMASLSVIFLYVSGSSLKRRFFTWLIRGAMWVTLTSMTIAYVCAVSATTGATEDYNALYPLVFGLLAWGILVFVTFLVLVYRFQRYIIPAIKRQGASMNKNISGDSATTSKSSNSYIV</sequence>
<feature type="repeat" description="ANK" evidence="7">
    <location>
        <begin position="37"/>
        <end position="69"/>
    </location>
</feature>
<organism evidence="10 11">
    <name type="scientific">Daucus carota subsp. sativus</name>
    <name type="common">Carrot</name>
    <dbReference type="NCBI Taxonomy" id="79200"/>
    <lineage>
        <taxon>Eukaryota</taxon>
        <taxon>Viridiplantae</taxon>
        <taxon>Streptophyta</taxon>
        <taxon>Embryophyta</taxon>
        <taxon>Tracheophyta</taxon>
        <taxon>Spermatophyta</taxon>
        <taxon>Magnoliopsida</taxon>
        <taxon>eudicotyledons</taxon>
        <taxon>Gunneridae</taxon>
        <taxon>Pentapetalae</taxon>
        <taxon>asterids</taxon>
        <taxon>campanulids</taxon>
        <taxon>Apiales</taxon>
        <taxon>Apiaceae</taxon>
        <taxon>Apioideae</taxon>
        <taxon>Scandiceae</taxon>
        <taxon>Daucinae</taxon>
        <taxon>Daucus</taxon>
        <taxon>Daucus sect. Daucus</taxon>
    </lineage>
</organism>
<evidence type="ECO:0000256" key="1">
    <source>
        <dbReference type="ARBA" id="ARBA00004141"/>
    </source>
</evidence>
<dbReference type="InterPro" id="IPR002110">
    <property type="entry name" value="Ankyrin_rpt"/>
</dbReference>
<keyword evidence="3" id="KW-0677">Repeat</keyword>
<accession>A0AAF0XRL6</accession>
<keyword evidence="4 8" id="KW-1133">Transmembrane helix</keyword>
<dbReference type="Pfam" id="PF13962">
    <property type="entry name" value="PGG"/>
    <property type="match status" value="1"/>
</dbReference>
<evidence type="ECO:0000256" key="3">
    <source>
        <dbReference type="ARBA" id="ARBA00022737"/>
    </source>
</evidence>
<protein>
    <recommendedName>
        <fullName evidence="9">PGG domain-containing protein</fullName>
    </recommendedName>
</protein>
<keyword evidence="5 7" id="KW-0040">ANK repeat</keyword>
<evidence type="ECO:0000256" key="2">
    <source>
        <dbReference type="ARBA" id="ARBA00022692"/>
    </source>
</evidence>